<evidence type="ECO:0000256" key="1">
    <source>
        <dbReference type="ARBA" id="ARBA00004241"/>
    </source>
</evidence>
<proteinExistence type="predicted"/>
<comment type="caution">
    <text evidence="5">The sequence shown here is derived from an EMBL/GenBank/DDBJ whole genome shotgun (WGS) entry which is preliminary data.</text>
</comment>
<dbReference type="Pfam" id="PF07963">
    <property type="entry name" value="N_methyl"/>
    <property type="match status" value="1"/>
</dbReference>
<name>A0ABW3TXD1_9BACL</name>
<dbReference type="PRINTS" id="PR00813">
    <property type="entry name" value="BCTERIALGSPG"/>
</dbReference>
<dbReference type="Gene3D" id="3.30.700.10">
    <property type="entry name" value="Glycoprotein, Type 4 Pilin"/>
    <property type="match status" value="1"/>
</dbReference>
<keyword evidence="3" id="KW-0178">Competence</keyword>
<dbReference type="InterPro" id="IPR045584">
    <property type="entry name" value="Pilin-like"/>
</dbReference>
<keyword evidence="4" id="KW-0472">Membrane</keyword>
<dbReference type="PROSITE" id="PS00409">
    <property type="entry name" value="PROKAR_NTER_METHYL"/>
    <property type="match status" value="1"/>
</dbReference>
<keyword evidence="4" id="KW-1133">Transmembrane helix</keyword>
<dbReference type="RefSeq" id="WP_336824458.1">
    <property type="nucleotide sequence ID" value="NZ_JBHTLT010000014.1"/>
</dbReference>
<organism evidence="5 6">
    <name type="scientific">Sporosarcina contaminans</name>
    <dbReference type="NCBI Taxonomy" id="633403"/>
    <lineage>
        <taxon>Bacteria</taxon>
        <taxon>Bacillati</taxon>
        <taxon>Bacillota</taxon>
        <taxon>Bacilli</taxon>
        <taxon>Bacillales</taxon>
        <taxon>Caryophanaceae</taxon>
        <taxon>Sporosarcina</taxon>
    </lineage>
</organism>
<feature type="transmembrane region" description="Helical" evidence="4">
    <location>
        <begin position="12"/>
        <end position="34"/>
    </location>
</feature>
<evidence type="ECO:0000256" key="3">
    <source>
        <dbReference type="ARBA" id="ARBA00023287"/>
    </source>
</evidence>
<keyword evidence="4" id="KW-0812">Transmembrane</keyword>
<dbReference type="InterPro" id="IPR012902">
    <property type="entry name" value="N_methyl_site"/>
</dbReference>
<evidence type="ECO:0000313" key="5">
    <source>
        <dbReference type="EMBL" id="MFD1203997.1"/>
    </source>
</evidence>
<accession>A0ABW3TXD1</accession>
<sequence length="146" mass="15011">MRKLLQRLKNEKGLTLVELLAVIVILGIIAAIAIPSIGNIITNSKVNALKADGQSVLAAANMYFVENSKETTVTMETLLEDGFLEDAGGFAAEGGTAATITKVDGGNTISGTAANGDVKVEFSSATNANISVADVKNGGENVSVTR</sequence>
<gene>
    <name evidence="5" type="ORF">ACFQ38_02485</name>
</gene>
<dbReference type="NCBIfam" id="TIGR02532">
    <property type="entry name" value="IV_pilin_GFxxxE"/>
    <property type="match status" value="1"/>
</dbReference>
<evidence type="ECO:0000256" key="4">
    <source>
        <dbReference type="SAM" id="Phobius"/>
    </source>
</evidence>
<evidence type="ECO:0000256" key="2">
    <source>
        <dbReference type="ARBA" id="ARBA00022481"/>
    </source>
</evidence>
<protein>
    <submittedName>
        <fullName evidence="5">Prepilin-type N-terminal cleavage/methylation domain-containing protein</fullName>
    </submittedName>
</protein>
<reference evidence="6" key="1">
    <citation type="journal article" date="2019" name="Int. J. Syst. Evol. Microbiol.">
        <title>The Global Catalogue of Microorganisms (GCM) 10K type strain sequencing project: providing services to taxonomists for standard genome sequencing and annotation.</title>
        <authorList>
            <consortium name="The Broad Institute Genomics Platform"/>
            <consortium name="The Broad Institute Genome Sequencing Center for Infectious Disease"/>
            <person name="Wu L."/>
            <person name="Ma J."/>
        </authorList>
    </citation>
    <scope>NUCLEOTIDE SEQUENCE [LARGE SCALE GENOMIC DNA]</scope>
    <source>
        <strain evidence="6">CCUG 53915</strain>
    </source>
</reference>
<keyword evidence="6" id="KW-1185">Reference proteome</keyword>
<dbReference type="InterPro" id="IPR000983">
    <property type="entry name" value="Bac_GSPG_pilin"/>
</dbReference>
<dbReference type="Proteomes" id="UP001597231">
    <property type="component" value="Unassembled WGS sequence"/>
</dbReference>
<comment type="subcellular location">
    <subcellularLocation>
        <location evidence="1">Cell surface</location>
    </subcellularLocation>
</comment>
<evidence type="ECO:0000313" key="6">
    <source>
        <dbReference type="Proteomes" id="UP001597231"/>
    </source>
</evidence>
<dbReference type="EMBL" id="JBHTLT010000014">
    <property type="protein sequence ID" value="MFD1203997.1"/>
    <property type="molecule type" value="Genomic_DNA"/>
</dbReference>
<keyword evidence="2" id="KW-0488">Methylation</keyword>
<dbReference type="SUPFAM" id="SSF54523">
    <property type="entry name" value="Pili subunits"/>
    <property type="match status" value="1"/>
</dbReference>